<name>A0A5A7RA92_STRAF</name>
<evidence type="ECO:0000313" key="2">
    <source>
        <dbReference type="Proteomes" id="UP000325081"/>
    </source>
</evidence>
<organism evidence="1 2">
    <name type="scientific">Striga asiatica</name>
    <name type="common">Asiatic witchweed</name>
    <name type="synonym">Buchnera asiatica</name>
    <dbReference type="NCBI Taxonomy" id="4170"/>
    <lineage>
        <taxon>Eukaryota</taxon>
        <taxon>Viridiplantae</taxon>
        <taxon>Streptophyta</taxon>
        <taxon>Embryophyta</taxon>
        <taxon>Tracheophyta</taxon>
        <taxon>Spermatophyta</taxon>
        <taxon>Magnoliopsida</taxon>
        <taxon>eudicotyledons</taxon>
        <taxon>Gunneridae</taxon>
        <taxon>Pentapetalae</taxon>
        <taxon>asterids</taxon>
        <taxon>lamiids</taxon>
        <taxon>Lamiales</taxon>
        <taxon>Orobanchaceae</taxon>
        <taxon>Buchnereae</taxon>
        <taxon>Striga</taxon>
    </lineage>
</organism>
<reference evidence="2" key="1">
    <citation type="journal article" date="2019" name="Curr. Biol.">
        <title>Genome Sequence of Striga asiatica Provides Insight into the Evolution of Plant Parasitism.</title>
        <authorList>
            <person name="Yoshida S."/>
            <person name="Kim S."/>
            <person name="Wafula E.K."/>
            <person name="Tanskanen J."/>
            <person name="Kim Y.M."/>
            <person name="Honaas L."/>
            <person name="Yang Z."/>
            <person name="Spallek T."/>
            <person name="Conn C.E."/>
            <person name="Ichihashi Y."/>
            <person name="Cheong K."/>
            <person name="Cui S."/>
            <person name="Der J.P."/>
            <person name="Gundlach H."/>
            <person name="Jiao Y."/>
            <person name="Hori C."/>
            <person name="Ishida J.K."/>
            <person name="Kasahara H."/>
            <person name="Kiba T."/>
            <person name="Kim M.S."/>
            <person name="Koo N."/>
            <person name="Laohavisit A."/>
            <person name="Lee Y.H."/>
            <person name="Lumba S."/>
            <person name="McCourt P."/>
            <person name="Mortimer J.C."/>
            <person name="Mutuku J.M."/>
            <person name="Nomura T."/>
            <person name="Sasaki-Sekimoto Y."/>
            <person name="Seto Y."/>
            <person name="Wang Y."/>
            <person name="Wakatake T."/>
            <person name="Sakakibara H."/>
            <person name="Demura T."/>
            <person name="Yamaguchi S."/>
            <person name="Yoneyama K."/>
            <person name="Manabe R.I."/>
            <person name="Nelson D.C."/>
            <person name="Schulman A.H."/>
            <person name="Timko M.P."/>
            <person name="dePamphilis C.W."/>
            <person name="Choi D."/>
            <person name="Shirasu K."/>
        </authorList>
    </citation>
    <scope>NUCLEOTIDE SEQUENCE [LARGE SCALE GENOMIC DNA]</scope>
    <source>
        <strain evidence="2">cv. UVA1</strain>
    </source>
</reference>
<proteinExistence type="predicted"/>
<dbReference type="Proteomes" id="UP000325081">
    <property type="component" value="Unassembled WGS sequence"/>
</dbReference>
<sequence>MNRERKKNEGKKETIATKYLILQIIMTPLRHINSFLEVISLRLQNGAKLKRGVSFSMINIQDCTLLQLLSDRWKCYQDTTDYESLRIWLNIFMVLQSVGDLLRTKFPMKVFLSN</sequence>
<dbReference type="GO" id="GO:0003746">
    <property type="term" value="F:translation elongation factor activity"/>
    <property type="evidence" value="ECO:0007669"/>
    <property type="project" value="UniProtKB-KW"/>
</dbReference>
<keyword evidence="2" id="KW-1185">Reference proteome</keyword>
<keyword evidence="1" id="KW-0648">Protein biosynthesis</keyword>
<accession>A0A5A7RA92</accession>
<keyword evidence="1" id="KW-0251">Elongation factor</keyword>
<gene>
    <name evidence="1" type="ORF">STAS_31749</name>
</gene>
<dbReference type="EMBL" id="BKCP01010959">
    <property type="protein sequence ID" value="GER54186.1"/>
    <property type="molecule type" value="Genomic_DNA"/>
</dbReference>
<comment type="caution">
    <text evidence="1">The sequence shown here is derived from an EMBL/GenBank/DDBJ whole genome shotgun (WGS) entry which is preliminary data.</text>
</comment>
<dbReference type="AlphaFoldDB" id="A0A5A7RA92"/>
<protein>
    <submittedName>
        <fullName evidence="1">Transcription elongation factor GreA</fullName>
    </submittedName>
</protein>
<evidence type="ECO:0000313" key="1">
    <source>
        <dbReference type="EMBL" id="GER54186.1"/>
    </source>
</evidence>